<evidence type="ECO:0000313" key="2">
    <source>
        <dbReference type="Proteomes" id="UP000487882"/>
    </source>
</evidence>
<dbReference type="AlphaFoldDB" id="A0A7K1J547"/>
<dbReference type="EMBL" id="WNLP01000004">
    <property type="protein sequence ID" value="MUH59783.1"/>
    <property type="molecule type" value="Genomic_DNA"/>
</dbReference>
<dbReference type="RefSeq" id="WP_246165852.1">
    <property type="nucleotide sequence ID" value="NZ_WNLP01000004.1"/>
</dbReference>
<comment type="caution">
    <text evidence="1">The sequence shown here is derived from an EMBL/GenBank/DDBJ whole genome shotgun (WGS) entry which is preliminary data.</text>
</comment>
<gene>
    <name evidence="1" type="ORF">GSD1FS_1126</name>
</gene>
<keyword evidence="2" id="KW-1185">Reference proteome</keyword>
<evidence type="ECO:0000313" key="1">
    <source>
        <dbReference type="EMBL" id="MUH59783.1"/>
    </source>
</evidence>
<reference evidence="1 2" key="1">
    <citation type="submission" date="2019-09" db="EMBL/GenBank/DDBJ databases">
        <title>Bifidobacterium canis sp. nov., isolated from the digestive tract of German Shepherd dog puppy.</title>
        <authorList>
            <person name="Bunesova V."/>
        </authorList>
    </citation>
    <scope>NUCLEOTIDE SEQUENCE [LARGE SCALE GENOMIC DNA]</scope>
    <source>
        <strain evidence="1 2">GSD1FS</strain>
    </source>
</reference>
<name>A0A7K1J547_9BIFI</name>
<accession>A0A7K1J547</accession>
<organism evidence="1 2">
    <name type="scientific">Bifidobacterium canis</name>
    <dbReference type="NCBI Taxonomy" id="2610880"/>
    <lineage>
        <taxon>Bacteria</taxon>
        <taxon>Bacillati</taxon>
        <taxon>Actinomycetota</taxon>
        <taxon>Actinomycetes</taxon>
        <taxon>Bifidobacteriales</taxon>
        <taxon>Bifidobacteriaceae</taxon>
        <taxon>Bifidobacterium</taxon>
    </lineage>
</organism>
<proteinExistence type="predicted"/>
<dbReference type="Proteomes" id="UP000487882">
    <property type="component" value="Unassembled WGS sequence"/>
</dbReference>
<protein>
    <submittedName>
        <fullName evidence="1">Uncharacterized protein</fullName>
    </submittedName>
</protein>
<sequence>MRSLNNMLNALGYNSVPDSDTFNWNTANGWQQLMNDSGNTSKGELALTDTMWIPEDVVQVSGWTATQGSNVSAGTTLGKVPGGLVKLAIRGGQPSDKERTITVFGVSSPLPAKSTEITDSAVLNKIAQTQEYQSKTPEERVAGLDAQLSLNEAIQVLRVPAAAVFGVQGTSGCIAVDGQGTASVIPVEIISGELGASLVKPDSGEPEQVRTVLIGSRLNDLKCGA</sequence>